<dbReference type="GO" id="GO:0003723">
    <property type="term" value="F:RNA binding"/>
    <property type="evidence" value="ECO:0007669"/>
    <property type="project" value="UniProtKB-UniRule"/>
</dbReference>
<dbReference type="SMART" id="SM00360">
    <property type="entry name" value="RRM"/>
    <property type="match status" value="1"/>
</dbReference>
<evidence type="ECO:0000256" key="1">
    <source>
        <dbReference type="ARBA" id="ARBA00022664"/>
    </source>
</evidence>
<dbReference type="GO" id="GO:0006397">
    <property type="term" value="P:mRNA processing"/>
    <property type="evidence" value="ECO:0007669"/>
    <property type="project" value="UniProtKB-KW"/>
</dbReference>
<evidence type="ECO:0000256" key="4">
    <source>
        <dbReference type="PROSITE-ProRule" id="PRU00176"/>
    </source>
</evidence>
<dbReference type="CDD" id="cd00590">
    <property type="entry name" value="RRM_SF"/>
    <property type="match status" value="1"/>
</dbReference>
<dbReference type="SUPFAM" id="SSF54928">
    <property type="entry name" value="RNA-binding domain, RBD"/>
    <property type="match status" value="1"/>
</dbReference>
<evidence type="ECO:0000256" key="2">
    <source>
        <dbReference type="ARBA" id="ARBA00022728"/>
    </source>
</evidence>
<sequence>MLPRKADSREVENDGWTKVSRRKNSTAITSYYVTNLPQETTTQDLNELFKKFGGIEDIYIQGRKDKGGSYFGFVKFGGIYDAAALERSMQNLRLGPCILKESWESKRTLEWLNICEAVGVRSKAPQISSSTKRHVSLKPVPAMGAWSHCTLIVEVLDLQILTQIPKLIETDDNYTCKVFYAGGMKVALRFDIPIEAKSFLKDDNQWNRWFK</sequence>
<protein>
    <recommendedName>
        <fullName evidence="5">RRM domain-containing protein</fullName>
    </recommendedName>
</protein>
<keyword evidence="2" id="KW-0747">Spliceosome</keyword>
<dbReference type="PANTHER" id="PTHR23147">
    <property type="entry name" value="SERINE/ARGININE RICH SPLICING FACTOR"/>
    <property type="match status" value="1"/>
</dbReference>
<dbReference type="InterPro" id="IPR050907">
    <property type="entry name" value="SRSF"/>
</dbReference>
<evidence type="ECO:0000256" key="3">
    <source>
        <dbReference type="ARBA" id="ARBA00023187"/>
    </source>
</evidence>
<proteinExistence type="predicted"/>
<gene>
    <name evidence="6" type="ORF">LSALG_LOCUS25888</name>
</gene>
<keyword evidence="1" id="KW-0507">mRNA processing</keyword>
<keyword evidence="4" id="KW-0694">RNA-binding</keyword>
<dbReference type="GO" id="GO:0005681">
    <property type="term" value="C:spliceosomal complex"/>
    <property type="evidence" value="ECO:0007669"/>
    <property type="project" value="UniProtKB-KW"/>
</dbReference>
<reference evidence="6" key="1">
    <citation type="submission" date="2023-04" db="EMBL/GenBank/DDBJ databases">
        <authorList>
            <person name="Vijverberg K."/>
            <person name="Xiong W."/>
            <person name="Schranz E."/>
        </authorList>
    </citation>
    <scope>NUCLEOTIDE SEQUENCE</scope>
</reference>
<accession>A0AA35Z6Q6</accession>
<name>A0AA35Z6Q6_LACSI</name>
<evidence type="ECO:0000313" key="6">
    <source>
        <dbReference type="EMBL" id="CAI9286472.1"/>
    </source>
</evidence>
<dbReference type="Gene3D" id="3.30.70.330">
    <property type="match status" value="1"/>
</dbReference>
<organism evidence="6 7">
    <name type="scientific">Lactuca saligna</name>
    <name type="common">Willowleaf lettuce</name>
    <dbReference type="NCBI Taxonomy" id="75948"/>
    <lineage>
        <taxon>Eukaryota</taxon>
        <taxon>Viridiplantae</taxon>
        <taxon>Streptophyta</taxon>
        <taxon>Embryophyta</taxon>
        <taxon>Tracheophyta</taxon>
        <taxon>Spermatophyta</taxon>
        <taxon>Magnoliopsida</taxon>
        <taxon>eudicotyledons</taxon>
        <taxon>Gunneridae</taxon>
        <taxon>Pentapetalae</taxon>
        <taxon>asterids</taxon>
        <taxon>campanulids</taxon>
        <taxon>Asterales</taxon>
        <taxon>Asteraceae</taxon>
        <taxon>Cichorioideae</taxon>
        <taxon>Cichorieae</taxon>
        <taxon>Lactucinae</taxon>
        <taxon>Lactuca</taxon>
    </lineage>
</organism>
<dbReference type="InterPro" id="IPR000504">
    <property type="entry name" value="RRM_dom"/>
</dbReference>
<feature type="domain" description="RRM" evidence="5">
    <location>
        <begin position="29"/>
        <end position="106"/>
    </location>
</feature>
<dbReference type="AlphaFoldDB" id="A0AA35Z6Q6"/>
<dbReference type="InterPro" id="IPR012677">
    <property type="entry name" value="Nucleotide-bd_a/b_plait_sf"/>
</dbReference>
<keyword evidence="7" id="KW-1185">Reference proteome</keyword>
<dbReference type="EMBL" id="OX465081">
    <property type="protein sequence ID" value="CAI9286472.1"/>
    <property type="molecule type" value="Genomic_DNA"/>
</dbReference>
<evidence type="ECO:0000259" key="5">
    <source>
        <dbReference type="PROSITE" id="PS50102"/>
    </source>
</evidence>
<dbReference type="PROSITE" id="PS50102">
    <property type="entry name" value="RRM"/>
    <property type="match status" value="1"/>
</dbReference>
<dbReference type="GO" id="GO:0008380">
    <property type="term" value="P:RNA splicing"/>
    <property type="evidence" value="ECO:0007669"/>
    <property type="project" value="UniProtKB-KW"/>
</dbReference>
<dbReference type="InterPro" id="IPR035979">
    <property type="entry name" value="RBD_domain_sf"/>
</dbReference>
<keyword evidence="3" id="KW-0508">mRNA splicing</keyword>
<evidence type="ECO:0000313" key="7">
    <source>
        <dbReference type="Proteomes" id="UP001177003"/>
    </source>
</evidence>
<dbReference type="Pfam" id="PF00076">
    <property type="entry name" value="RRM_1"/>
    <property type="match status" value="1"/>
</dbReference>
<dbReference type="Proteomes" id="UP001177003">
    <property type="component" value="Chromosome 5"/>
</dbReference>